<feature type="compositionally biased region" description="Polar residues" evidence="1">
    <location>
        <begin position="123"/>
        <end position="136"/>
    </location>
</feature>
<keyword evidence="3" id="KW-1185">Reference proteome</keyword>
<reference evidence="2 3" key="1">
    <citation type="journal article" date="2016" name="Mol. Biol. Evol.">
        <title>Comparative Genomics of Early-Diverging Mushroom-Forming Fungi Provides Insights into the Origins of Lignocellulose Decay Capabilities.</title>
        <authorList>
            <person name="Nagy L.G."/>
            <person name="Riley R."/>
            <person name="Tritt A."/>
            <person name="Adam C."/>
            <person name="Daum C."/>
            <person name="Floudas D."/>
            <person name="Sun H."/>
            <person name="Yadav J.S."/>
            <person name="Pangilinan J."/>
            <person name="Larsson K.H."/>
            <person name="Matsuura K."/>
            <person name="Barry K."/>
            <person name="Labutti K."/>
            <person name="Kuo R."/>
            <person name="Ohm R.A."/>
            <person name="Bhattacharya S.S."/>
            <person name="Shirouzu T."/>
            <person name="Yoshinaga Y."/>
            <person name="Martin F.M."/>
            <person name="Grigoriev I.V."/>
            <person name="Hibbett D.S."/>
        </authorList>
    </citation>
    <scope>NUCLEOTIDE SEQUENCE [LARGE SCALE GENOMIC DNA]</scope>
    <source>
        <strain evidence="2 3">L-15889</strain>
    </source>
</reference>
<organism evidence="2 3">
    <name type="scientific">Daedalea quercina L-15889</name>
    <dbReference type="NCBI Taxonomy" id="1314783"/>
    <lineage>
        <taxon>Eukaryota</taxon>
        <taxon>Fungi</taxon>
        <taxon>Dikarya</taxon>
        <taxon>Basidiomycota</taxon>
        <taxon>Agaricomycotina</taxon>
        <taxon>Agaricomycetes</taxon>
        <taxon>Polyporales</taxon>
        <taxon>Fomitopsis</taxon>
    </lineage>
</organism>
<dbReference type="Proteomes" id="UP000076727">
    <property type="component" value="Unassembled WGS sequence"/>
</dbReference>
<feature type="compositionally biased region" description="Basic residues" evidence="1">
    <location>
        <begin position="160"/>
        <end position="170"/>
    </location>
</feature>
<evidence type="ECO:0000313" key="3">
    <source>
        <dbReference type="Proteomes" id="UP000076727"/>
    </source>
</evidence>
<name>A0A165T7U2_9APHY</name>
<proteinExistence type="predicted"/>
<dbReference type="EMBL" id="KV429038">
    <property type="protein sequence ID" value="KZT73051.1"/>
    <property type="molecule type" value="Genomic_DNA"/>
</dbReference>
<dbReference type="AlphaFoldDB" id="A0A165T7U2"/>
<accession>A0A165T7U2</accession>
<feature type="compositionally biased region" description="Low complexity" evidence="1">
    <location>
        <begin position="171"/>
        <end position="185"/>
    </location>
</feature>
<gene>
    <name evidence="2" type="ORF">DAEQUDRAFT_504311</name>
</gene>
<protein>
    <submittedName>
        <fullName evidence="2">Uncharacterized protein</fullName>
    </submittedName>
</protein>
<evidence type="ECO:0000313" key="2">
    <source>
        <dbReference type="EMBL" id="KZT73051.1"/>
    </source>
</evidence>
<feature type="region of interest" description="Disordered" evidence="1">
    <location>
        <begin position="122"/>
        <end position="197"/>
    </location>
</feature>
<feature type="compositionally biased region" description="Pro residues" evidence="1">
    <location>
        <begin position="186"/>
        <end position="197"/>
    </location>
</feature>
<evidence type="ECO:0000256" key="1">
    <source>
        <dbReference type="SAM" id="MobiDB-lite"/>
    </source>
</evidence>
<sequence length="197" mass="21244">MTRDRGGHRMYRARLKSRSPPRCVLDDLSATRILPGGRASHRYALMGCPGTVTGDHRCRPDCQAMVTVWPPLFRIARPSSAVISSDQCAGAVRRSRVVRSSSGSSPCACGVLPCARRPRPQVYSKTKYSERPQSYPNPALRPICRLPQPPSPLQAFLRPTRGRPRARLARRGSPPAGSPQPGLAAGPPPAAAPPRAG</sequence>